<dbReference type="GO" id="GO:0005829">
    <property type="term" value="C:cytosol"/>
    <property type="evidence" value="ECO:0007669"/>
    <property type="project" value="GOC"/>
</dbReference>
<dbReference type="InterPro" id="IPR048319">
    <property type="entry name" value="Vps52_CC"/>
</dbReference>
<evidence type="ECO:0000259" key="7">
    <source>
        <dbReference type="Pfam" id="PF04129"/>
    </source>
</evidence>
<name>A0A2R5GFQ0_9STRA</name>
<evidence type="ECO:0000313" key="9">
    <source>
        <dbReference type="EMBL" id="GBG28568.1"/>
    </source>
</evidence>
<dbReference type="OrthoDB" id="19482at2759"/>
<dbReference type="GO" id="GO:0042147">
    <property type="term" value="P:retrograde transport, endosome to Golgi"/>
    <property type="evidence" value="ECO:0007669"/>
    <property type="project" value="TreeGrafter"/>
</dbReference>
<gene>
    <name evidence="9" type="ORF">FCC1311_047902</name>
</gene>
<keyword evidence="3" id="KW-0813">Transport</keyword>
<feature type="domain" description="Vps52 C-terminal" evidence="8">
    <location>
        <begin position="310"/>
        <end position="617"/>
    </location>
</feature>
<dbReference type="Pfam" id="PF20655">
    <property type="entry name" value="Vps52_C"/>
    <property type="match status" value="1"/>
</dbReference>
<proteinExistence type="inferred from homology"/>
<evidence type="ECO:0000256" key="5">
    <source>
        <dbReference type="ARBA" id="ARBA00023034"/>
    </source>
</evidence>
<keyword evidence="5" id="KW-0333">Golgi apparatus</keyword>
<comment type="similarity">
    <text evidence="2">Belongs to the VPS52 family.</text>
</comment>
<dbReference type="Proteomes" id="UP000241890">
    <property type="component" value="Unassembled WGS sequence"/>
</dbReference>
<comment type="subcellular location">
    <subcellularLocation>
        <location evidence="1">Golgi apparatus</location>
        <location evidence="1">trans-Golgi network</location>
    </subcellularLocation>
</comment>
<evidence type="ECO:0000256" key="3">
    <source>
        <dbReference type="ARBA" id="ARBA00022448"/>
    </source>
</evidence>
<reference evidence="9 10" key="1">
    <citation type="submission" date="2017-12" db="EMBL/GenBank/DDBJ databases">
        <title>Sequencing, de novo assembly and annotation of complete genome of a new Thraustochytrid species, strain FCC1311.</title>
        <authorList>
            <person name="Sedici K."/>
            <person name="Godart F."/>
            <person name="Aiese Cigliano R."/>
            <person name="Sanseverino W."/>
            <person name="Barakat M."/>
            <person name="Ortet P."/>
            <person name="Marechal E."/>
            <person name="Cagnac O."/>
            <person name="Amato A."/>
        </authorList>
    </citation>
    <scope>NUCLEOTIDE SEQUENCE [LARGE SCALE GENOMIC DNA]</scope>
</reference>
<evidence type="ECO:0000259" key="8">
    <source>
        <dbReference type="Pfam" id="PF20655"/>
    </source>
</evidence>
<sequence length="751" mass="83772">MQASPESAPLARAEAASARDGAGSTVASMMHGGADEVYEDEAAAAAEAGGGGRADEDQDDFEFDLTTIEEDLARFQEDEVVRDALARGVDLRSYSRQIDGDLRALQSSSIPEFVIEAPVSAELYRELTACDEALAGMENVLLGFQADLGGISDEIRHLQDESLLMSVKLKNRRAAEEDFCRVLENLIVPETLIVGICQGEVNEDYVLYVQELSRKMKFVRNKDPVPGAGSVAPSDMQAVQDVEPQLEKLRLKAVAKVRQFLLDQINALKKPKTNVQVMQQNVLLKFKVFMTFLAAHAPAVAEEVRATYVDAMTRILYSLFKSYTSSLLKLQVPGPVKEDVIGAEETVVSAQESNVASPFGPTGLGQRESELGEPDAPPIISHLAKSRGTRFHFECIFRSVQKHLMDSATSEFLFILEFFDARSHDLFNQIFAKTLSLCLEHVENFLYSCNDPVALLLMIRTTQSHRLQMERRRVPVLDGYFDHVGMMLWPQFKKVFDANLRSLRAPALAKLGVQRLSLQPHYVSLRYARFTSSVYAISTSLTTSDDMLPHHMSALRQAYLDLLDKLVIAATQSRQHHRALETSRGKLVFRINNLDAVISYFSKASHSSNPEDYRALEELLLYDVEMYIEEELAQVLGPLVAFVKERGAGDGEEDSASAAPIDETKLRALVQDISSRWRATLEQLHTDVQSHFSASPATGRDVLQRMFAQYCIYYSSFRQLASKFDGADAKLVDAQVVMNEMKRFGHMSRNA</sequence>
<dbReference type="InterPro" id="IPR007258">
    <property type="entry name" value="Vps52"/>
</dbReference>
<dbReference type="GO" id="GO:0019905">
    <property type="term" value="F:syntaxin binding"/>
    <property type="evidence" value="ECO:0007669"/>
    <property type="project" value="TreeGrafter"/>
</dbReference>
<dbReference type="PANTHER" id="PTHR14190:SF7">
    <property type="entry name" value="VACUOLAR PROTEIN SORTING-ASSOCIATED PROTEIN 52 HOMOLOG"/>
    <property type="match status" value="1"/>
</dbReference>
<dbReference type="EMBL" id="BEYU01000044">
    <property type="protein sequence ID" value="GBG28568.1"/>
    <property type="molecule type" value="Genomic_DNA"/>
</dbReference>
<dbReference type="AlphaFoldDB" id="A0A2R5GFQ0"/>
<evidence type="ECO:0000313" key="10">
    <source>
        <dbReference type="Proteomes" id="UP000241890"/>
    </source>
</evidence>
<comment type="caution">
    <text evidence="9">The sequence shown here is derived from an EMBL/GenBank/DDBJ whole genome shotgun (WGS) entry which is preliminary data.</text>
</comment>
<protein>
    <submittedName>
        <fullName evidence="9">Vacuolar protein sorting-associated protein 52-like</fullName>
    </submittedName>
</protein>
<evidence type="ECO:0000256" key="4">
    <source>
        <dbReference type="ARBA" id="ARBA00022927"/>
    </source>
</evidence>
<evidence type="ECO:0000256" key="6">
    <source>
        <dbReference type="SAM" id="MobiDB-lite"/>
    </source>
</evidence>
<evidence type="ECO:0000256" key="1">
    <source>
        <dbReference type="ARBA" id="ARBA00004601"/>
    </source>
</evidence>
<keyword evidence="10" id="KW-1185">Reference proteome</keyword>
<dbReference type="PANTHER" id="PTHR14190">
    <property type="entry name" value="SUPPRESSOR OF ACTIN MUTATIONS 2/VACUOLAR PROTEIN SORTING 52"/>
    <property type="match status" value="1"/>
</dbReference>
<dbReference type="GO" id="GO:0032456">
    <property type="term" value="P:endocytic recycling"/>
    <property type="evidence" value="ECO:0007669"/>
    <property type="project" value="TreeGrafter"/>
</dbReference>
<dbReference type="Pfam" id="PF04129">
    <property type="entry name" value="Vps52_CC"/>
    <property type="match status" value="1"/>
</dbReference>
<dbReference type="GO" id="GO:0006896">
    <property type="term" value="P:Golgi to vacuole transport"/>
    <property type="evidence" value="ECO:0007669"/>
    <property type="project" value="TreeGrafter"/>
</dbReference>
<dbReference type="InParanoid" id="A0A2R5GFQ0"/>
<dbReference type="GO" id="GO:0000938">
    <property type="term" value="C:GARP complex"/>
    <property type="evidence" value="ECO:0007669"/>
    <property type="project" value="TreeGrafter"/>
</dbReference>
<dbReference type="GO" id="GO:0015031">
    <property type="term" value="P:protein transport"/>
    <property type="evidence" value="ECO:0007669"/>
    <property type="project" value="UniProtKB-KW"/>
</dbReference>
<organism evidence="9 10">
    <name type="scientific">Hondaea fermentalgiana</name>
    <dbReference type="NCBI Taxonomy" id="2315210"/>
    <lineage>
        <taxon>Eukaryota</taxon>
        <taxon>Sar</taxon>
        <taxon>Stramenopiles</taxon>
        <taxon>Bigyra</taxon>
        <taxon>Labyrinthulomycetes</taxon>
        <taxon>Thraustochytrida</taxon>
        <taxon>Thraustochytriidae</taxon>
        <taxon>Hondaea</taxon>
    </lineage>
</organism>
<evidence type="ECO:0000256" key="2">
    <source>
        <dbReference type="ARBA" id="ARBA00008180"/>
    </source>
</evidence>
<dbReference type="InterPro" id="IPR048361">
    <property type="entry name" value="Vps52_C"/>
</dbReference>
<feature type="domain" description="Vps52 coiled-coil" evidence="7">
    <location>
        <begin position="119"/>
        <end position="293"/>
    </location>
</feature>
<feature type="region of interest" description="Disordered" evidence="6">
    <location>
        <begin position="1"/>
        <end position="58"/>
    </location>
</feature>
<accession>A0A2R5GFQ0</accession>
<feature type="compositionally biased region" description="Low complexity" evidence="6">
    <location>
        <begin position="1"/>
        <end position="24"/>
    </location>
</feature>
<keyword evidence="4" id="KW-0653">Protein transport</keyword>